<reference evidence="3 4" key="1">
    <citation type="journal article" date="2019" name="Int. J. Syst. Evol. Microbiol.">
        <title>The Global Catalogue of Microorganisms (GCM) 10K type strain sequencing project: providing services to taxonomists for standard genome sequencing and annotation.</title>
        <authorList>
            <consortium name="The Broad Institute Genomics Platform"/>
            <consortium name="The Broad Institute Genome Sequencing Center for Infectious Disease"/>
            <person name="Wu L."/>
            <person name="Ma J."/>
        </authorList>
    </citation>
    <scope>NUCLEOTIDE SEQUENCE [LARGE SCALE GENOMIC DNA]</scope>
    <source>
        <strain evidence="3 4">PSRA2</strain>
    </source>
</reference>
<comment type="caution">
    <text evidence="3">The sequence shown here is derived from an EMBL/GenBank/DDBJ whole genome shotgun (WGS) entry which is preliminary data.</text>
</comment>
<accession>A0ABD5UD04</accession>
<evidence type="ECO:0000259" key="1">
    <source>
        <dbReference type="Pfam" id="PF21476"/>
    </source>
</evidence>
<dbReference type="AlphaFoldDB" id="A0ABD5UD04"/>
<evidence type="ECO:0000313" key="4">
    <source>
        <dbReference type="Proteomes" id="UP001596406"/>
    </source>
</evidence>
<dbReference type="SUPFAM" id="SSF46785">
    <property type="entry name" value="Winged helix' DNA-binding domain"/>
    <property type="match status" value="1"/>
</dbReference>
<name>A0ABD5UD04_9EURY</name>
<dbReference type="InterPro" id="IPR036390">
    <property type="entry name" value="WH_DNA-bd_sf"/>
</dbReference>
<gene>
    <name evidence="3" type="ORF">ACFQHK_07760</name>
</gene>
<feature type="domain" description="PF0610-like winged HTH N-terminal" evidence="1">
    <location>
        <begin position="7"/>
        <end position="56"/>
    </location>
</feature>
<evidence type="ECO:0000313" key="3">
    <source>
        <dbReference type="EMBL" id="MFC6836402.1"/>
    </source>
</evidence>
<dbReference type="Proteomes" id="UP001596406">
    <property type="component" value="Unassembled WGS sequence"/>
</dbReference>
<dbReference type="InterPro" id="IPR049159">
    <property type="entry name" value="PF0610-like_wHTH_N"/>
</dbReference>
<dbReference type="Pfam" id="PF23470">
    <property type="entry name" value="Zn_ribbon_PF0610"/>
    <property type="match status" value="1"/>
</dbReference>
<proteinExistence type="predicted"/>
<dbReference type="InterPro" id="IPR057022">
    <property type="entry name" value="PF0610-like_Zn_ribbon_C"/>
</dbReference>
<protein>
    <submittedName>
        <fullName evidence="3">Transcriptional regulator</fullName>
    </submittedName>
</protein>
<dbReference type="InterPro" id="IPR038767">
    <property type="entry name" value="PF0610-like"/>
</dbReference>
<sequence>MRTESETTRQRIADHLRHEPAAPGTLATEFGVRTGTVLSHVEHIAQSLAPTDEQLLVAPPTCRECGFDAFDDLVNRPSRCPDCKSEAVEEPTFTIR</sequence>
<dbReference type="PANTHER" id="PTHR40663">
    <property type="match status" value="1"/>
</dbReference>
<organism evidence="3 4">
    <name type="scientific">Halomarina ordinaria</name>
    <dbReference type="NCBI Taxonomy" id="3033939"/>
    <lineage>
        <taxon>Archaea</taxon>
        <taxon>Methanobacteriati</taxon>
        <taxon>Methanobacteriota</taxon>
        <taxon>Stenosarchaea group</taxon>
        <taxon>Halobacteria</taxon>
        <taxon>Halobacteriales</taxon>
        <taxon>Natronomonadaceae</taxon>
        <taxon>Halomarina</taxon>
    </lineage>
</organism>
<dbReference type="EMBL" id="JBHSXM010000001">
    <property type="protein sequence ID" value="MFC6836402.1"/>
    <property type="molecule type" value="Genomic_DNA"/>
</dbReference>
<keyword evidence="4" id="KW-1185">Reference proteome</keyword>
<dbReference type="Pfam" id="PF21476">
    <property type="entry name" value="PF0610-like_N"/>
    <property type="match status" value="1"/>
</dbReference>
<evidence type="ECO:0000259" key="2">
    <source>
        <dbReference type="Pfam" id="PF23470"/>
    </source>
</evidence>
<dbReference type="PANTHER" id="PTHR40663:SF2">
    <property type="entry name" value="TRANSCRIPTIONAL REGULATOR"/>
    <property type="match status" value="1"/>
</dbReference>
<feature type="domain" description="PF0610-like rubredoxin-like zinc beta-ribbon C-terminal" evidence="2">
    <location>
        <begin position="59"/>
        <end position="95"/>
    </location>
</feature>
<dbReference type="RefSeq" id="WP_304448087.1">
    <property type="nucleotide sequence ID" value="NZ_JARRAH010000001.1"/>
</dbReference>